<dbReference type="InterPro" id="IPR036390">
    <property type="entry name" value="WH_DNA-bd_sf"/>
</dbReference>
<comment type="similarity">
    <text evidence="1">Belongs to the DprA/Smf family.</text>
</comment>
<keyword evidence="5" id="KW-1185">Reference proteome</keyword>
<dbReference type="EMBL" id="BAAFSF010000001">
    <property type="protein sequence ID" value="GAB1251337.1"/>
    <property type="molecule type" value="Genomic_DNA"/>
</dbReference>
<evidence type="ECO:0000259" key="3">
    <source>
        <dbReference type="Pfam" id="PF17782"/>
    </source>
</evidence>
<evidence type="ECO:0000256" key="1">
    <source>
        <dbReference type="ARBA" id="ARBA00006525"/>
    </source>
</evidence>
<name>A0ABQ0E0Y9_9PORP</name>
<dbReference type="Proteomes" id="UP001628220">
    <property type="component" value="Unassembled WGS sequence"/>
</dbReference>
<dbReference type="NCBIfam" id="TIGR00732">
    <property type="entry name" value="dprA"/>
    <property type="match status" value="1"/>
</dbReference>
<dbReference type="Pfam" id="PF17782">
    <property type="entry name" value="WHD_DprA"/>
    <property type="match status" value="1"/>
</dbReference>
<accession>A0ABQ0E0Y9</accession>
<dbReference type="InterPro" id="IPR057666">
    <property type="entry name" value="DrpA_SLOG"/>
</dbReference>
<dbReference type="InterPro" id="IPR041614">
    <property type="entry name" value="DprA_WH"/>
</dbReference>
<dbReference type="InterPro" id="IPR036388">
    <property type="entry name" value="WH-like_DNA-bd_sf"/>
</dbReference>
<dbReference type="Gene3D" id="3.40.50.450">
    <property type="match status" value="1"/>
</dbReference>
<dbReference type="SUPFAM" id="SSF46785">
    <property type="entry name" value="Winged helix' DNA-binding domain"/>
    <property type="match status" value="1"/>
</dbReference>
<dbReference type="SUPFAM" id="SSF102405">
    <property type="entry name" value="MCP/YpsA-like"/>
    <property type="match status" value="1"/>
</dbReference>
<feature type="domain" description="DprA winged helix" evidence="3">
    <location>
        <begin position="316"/>
        <end position="364"/>
    </location>
</feature>
<dbReference type="PANTHER" id="PTHR43022:SF1">
    <property type="entry name" value="PROTEIN SMF"/>
    <property type="match status" value="1"/>
</dbReference>
<evidence type="ECO:0000259" key="2">
    <source>
        <dbReference type="Pfam" id="PF02481"/>
    </source>
</evidence>
<organism evidence="4 5">
    <name type="scientific">Porphyromonas miyakawae</name>
    <dbReference type="NCBI Taxonomy" id="3137470"/>
    <lineage>
        <taxon>Bacteria</taxon>
        <taxon>Pseudomonadati</taxon>
        <taxon>Bacteroidota</taxon>
        <taxon>Bacteroidia</taxon>
        <taxon>Bacteroidales</taxon>
        <taxon>Porphyromonadaceae</taxon>
        <taxon>Porphyromonas</taxon>
    </lineage>
</organism>
<evidence type="ECO:0000313" key="4">
    <source>
        <dbReference type="EMBL" id="GAB1251337.1"/>
    </source>
</evidence>
<dbReference type="PANTHER" id="PTHR43022">
    <property type="entry name" value="PROTEIN SMF"/>
    <property type="match status" value="1"/>
</dbReference>
<protein>
    <submittedName>
        <fullName evidence="4">DNA-processing protein DprA</fullName>
    </submittedName>
</protein>
<gene>
    <name evidence="4" type="primary">dprA</name>
    <name evidence="4" type="ORF">Tsumi_04410</name>
</gene>
<dbReference type="InterPro" id="IPR003488">
    <property type="entry name" value="DprA"/>
</dbReference>
<dbReference type="RefSeq" id="WP_411915149.1">
    <property type="nucleotide sequence ID" value="NZ_BAAFSF010000001.1"/>
</dbReference>
<comment type="caution">
    <text evidence="4">The sequence shown here is derived from an EMBL/GenBank/DDBJ whole genome shotgun (WGS) entry which is preliminary data.</text>
</comment>
<dbReference type="Pfam" id="PF02481">
    <property type="entry name" value="DNA_processg_A"/>
    <property type="match status" value="1"/>
</dbReference>
<feature type="domain" description="Smf/DprA SLOG" evidence="2">
    <location>
        <begin position="80"/>
        <end position="292"/>
    </location>
</feature>
<sequence length="371" mass="40515">MHTETLYTLALSLVSGFGSLTQRRLIESCGSAIKLFTEADKLPMLTTKTKFLLRKEADSGRLFKKAEEIIAREEAAGNRVLSIFDEEYPQLLYHAADAPTVLFYKGNSKALAAEHMLSIVGTRNATRYGNALVEQIVSALSQAVPDITIVSGLAFGIDIAAGRAALKEGLSTIAVLASGLDEVYPREHLNEARCMLSQGGLLTEYPMMTGIERHQFVARNRIIAGLSPATLVVESAVRGGALLTASMAMDYDRDVYAVPGRLTDRYSEGCNRLIATGRAATFHSIEEFIESLGWTTPTSSRVESSLFTTQKQDFPDDPILNLLREQETMHFNDLVVRLGLSAAELSGRLFDLELDGFIESIPGGRYGLAIK</sequence>
<proteinExistence type="inferred from homology"/>
<evidence type="ECO:0000313" key="5">
    <source>
        <dbReference type="Proteomes" id="UP001628220"/>
    </source>
</evidence>
<reference evidence="4 5" key="1">
    <citation type="journal article" date="2025" name="Int. J. Syst. Evol. Microbiol.">
        <title>Desulfovibrio falkowii sp. nov., Porphyromonas miyakawae sp. nov., Mediterraneibacter flintii sp. nov. and Owariibacterium komagatae gen. nov., sp. nov., isolated from human faeces.</title>
        <authorList>
            <person name="Hamaguchi T."/>
            <person name="Ohara M."/>
            <person name="Hisatomi A."/>
            <person name="Sekiguchi K."/>
            <person name="Takeda J.I."/>
            <person name="Ueyama J."/>
            <person name="Ito M."/>
            <person name="Nishiwaki H."/>
            <person name="Ogi T."/>
            <person name="Hirayama M."/>
            <person name="Ohkuma M."/>
            <person name="Sakamoto M."/>
            <person name="Ohno K."/>
        </authorList>
    </citation>
    <scope>NUCLEOTIDE SEQUENCE [LARGE SCALE GENOMIC DNA]</scope>
    <source>
        <strain evidence="4 5">13CB11C</strain>
    </source>
</reference>
<dbReference type="Gene3D" id="1.10.10.10">
    <property type="entry name" value="Winged helix-like DNA-binding domain superfamily/Winged helix DNA-binding domain"/>
    <property type="match status" value="1"/>
</dbReference>